<accession>A0ABN3DYM6</accession>
<organism evidence="1 2">
    <name type="scientific">Herbiconiux moechotypicola</name>
    <dbReference type="NCBI Taxonomy" id="637393"/>
    <lineage>
        <taxon>Bacteria</taxon>
        <taxon>Bacillati</taxon>
        <taxon>Actinomycetota</taxon>
        <taxon>Actinomycetes</taxon>
        <taxon>Micrococcales</taxon>
        <taxon>Microbacteriaceae</taxon>
        <taxon>Herbiconiux</taxon>
    </lineage>
</organism>
<evidence type="ECO:0008006" key="3">
    <source>
        <dbReference type="Google" id="ProtNLM"/>
    </source>
</evidence>
<name>A0ABN3DYM6_9MICO</name>
<evidence type="ECO:0000313" key="2">
    <source>
        <dbReference type="Proteomes" id="UP001500929"/>
    </source>
</evidence>
<dbReference type="RefSeq" id="WP_259480713.1">
    <property type="nucleotide sequence ID" value="NZ_BAAAQY010000011.1"/>
</dbReference>
<gene>
    <name evidence="1" type="ORF">GCM10009851_32280</name>
</gene>
<reference evidence="1 2" key="1">
    <citation type="journal article" date="2019" name="Int. J. Syst. Evol. Microbiol.">
        <title>The Global Catalogue of Microorganisms (GCM) 10K type strain sequencing project: providing services to taxonomists for standard genome sequencing and annotation.</title>
        <authorList>
            <consortium name="The Broad Institute Genomics Platform"/>
            <consortium name="The Broad Institute Genome Sequencing Center for Infectious Disease"/>
            <person name="Wu L."/>
            <person name="Ma J."/>
        </authorList>
    </citation>
    <scope>NUCLEOTIDE SEQUENCE [LARGE SCALE GENOMIC DNA]</scope>
    <source>
        <strain evidence="1 2">JCM 16117</strain>
    </source>
</reference>
<dbReference type="InterPro" id="IPR006311">
    <property type="entry name" value="TAT_signal"/>
</dbReference>
<comment type="caution">
    <text evidence="1">The sequence shown here is derived from an EMBL/GenBank/DDBJ whole genome shotgun (WGS) entry which is preliminary data.</text>
</comment>
<keyword evidence="2" id="KW-1185">Reference proteome</keyword>
<protein>
    <recommendedName>
        <fullName evidence="3">DUF11 domain-containing protein</fullName>
    </recommendedName>
</protein>
<evidence type="ECO:0000313" key="1">
    <source>
        <dbReference type="EMBL" id="GAA2244575.1"/>
    </source>
</evidence>
<dbReference type="EMBL" id="BAAAQY010000011">
    <property type="protein sequence ID" value="GAA2244575.1"/>
    <property type="molecule type" value="Genomic_DNA"/>
</dbReference>
<dbReference type="Proteomes" id="UP001500929">
    <property type="component" value="Unassembled WGS sequence"/>
</dbReference>
<sequence length="194" mass="19526">MVDPVTRRSADATRRTVLTGAVWSLPVLAVAVATPSASASTQLGRLAIETVGGGTWVDPESGYYGVTVQLRNNADFATAEPITSVVLTVTLAPGDVSDPPVPVVIANQGGSSPTVNLPTTDPTWTAGTAFPDGDGDIVYTLSYSGSIAAQTGVCNVSFGIQGPASGLVSPLTGTIVGVGTPSDGFTPSRTGTIY</sequence>
<dbReference type="PROSITE" id="PS51318">
    <property type="entry name" value="TAT"/>
    <property type="match status" value="1"/>
</dbReference>
<proteinExistence type="predicted"/>